<evidence type="ECO:0000313" key="8">
    <source>
        <dbReference type="EMBL" id="XCC96792.1"/>
    </source>
</evidence>
<feature type="transmembrane region" description="Helical" evidence="6">
    <location>
        <begin position="83"/>
        <end position="101"/>
    </location>
</feature>
<feature type="transmembrane region" description="Helical" evidence="6">
    <location>
        <begin position="51"/>
        <end position="71"/>
    </location>
</feature>
<reference evidence="8" key="1">
    <citation type="submission" date="2023-02" db="EMBL/GenBank/DDBJ databases">
        <title>Description and genomic characterization of Salipiger bruguierae sp. nov., isolated from the sediment of mangrove plant Bruguiera sexangula.</title>
        <authorList>
            <person name="Long M."/>
        </authorList>
    </citation>
    <scope>NUCLEOTIDE SEQUENCE</scope>
    <source>
        <strain evidence="8">H15</strain>
        <plasmid evidence="8">unnamed1</plasmid>
    </source>
</reference>
<feature type="transmembrane region" description="Helical" evidence="6">
    <location>
        <begin position="12"/>
        <end position="31"/>
    </location>
</feature>
<sequence>MTTALTPPAPGRWPMLAVICIGVVGVLTTWFSATAIIPELIHEWQLSRAQAAWLTNAVQLGFVVGAVGSSLVNLPDIVPMKRLMTLAALIAMGANAMLLVTGPAGAIAARFVTGIALAGVYPPALKLMATWFVRGRGLALGFLIGALTLGSSMPHLIRALTGSVDWRSVVWGTSGAALAAALLFGLALREGPHAFGRATFDPRQSLLVFRNRPLLLANLGYFGHMWELYAMWAWFLAFAMAAQNAGLSPFPFGTASMLSFVVVASGVIGCLLGGWLSDRIGRCLTCAGMMLVSGSCAALIGFAFDGPSLLLAALVLVWGISVVGDSAQFSAAVTELAESHFVGTALALQMGIGFGLTVLTIWAMPLVAEAIGGWRWAFLFLVPGPAMGATAMLLLRRRPESVKLAQGAR</sequence>
<dbReference type="AlphaFoldDB" id="A0AAU8APS9"/>
<dbReference type="RefSeq" id="WP_353475684.1">
    <property type="nucleotide sequence ID" value="NZ_CP123386.1"/>
</dbReference>
<evidence type="ECO:0000259" key="7">
    <source>
        <dbReference type="PROSITE" id="PS50850"/>
    </source>
</evidence>
<dbReference type="InterPro" id="IPR011701">
    <property type="entry name" value="MFS"/>
</dbReference>
<organism evidence="8">
    <name type="scientific">Alloyangia sp. H15</name>
    <dbReference type="NCBI Taxonomy" id="3029062"/>
    <lineage>
        <taxon>Bacteria</taxon>
        <taxon>Pseudomonadati</taxon>
        <taxon>Pseudomonadota</taxon>
        <taxon>Alphaproteobacteria</taxon>
        <taxon>Rhodobacterales</taxon>
        <taxon>Roseobacteraceae</taxon>
        <taxon>Alloyangia</taxon>
    </lineage>
</organism>
<evidence type="ECO:0000256" key="2">
    <source>
        <dbReference type="ARBA" id="ARBA00022475"/>
    </source>
</evidence>
<geneLocation type="plasmid" evidence="8">
    <name>unnamed1</name>
</geneLocation>
<dbReference type="GO" id="GO:0005886">
    <property type="term" value="C:plasma membrane"/>
    <property type="evidence" value="ECO:0007669"/>
    <property type="project" value="UniProtKB-SubCell"/>
</dbReference>
<evidence type="ECO:0000256" key="4">
    <source>
        <dbReference type="ARBA" id="ARBA00022989"/>
    </source>
</evidence>
<dbReference type="InterPro" id="IPR020846">
    <property type="entry name" value="MFS_dom"/>
</dbReference>
<gene>
    <name evidence="8" type="ORF">PVT71_24165</name>
</gene>
<dbReference type="PANTHER" id="PTHR43124:SF3">
    <property type="entry name" value="CHLORAMPHENICOL EFFLUX PUMP RV0191"/>
    <property type="match status" value="1"/>
</dbReference>
<feature type="transmembrane region" description="Helical" evidence="6">
    <location>
        <begin position="310"/>
        <end position="329"/>
    </location>
</feature>
<dbReference type="InterPro" id="IPR050189">
    <property type="entry name" value="MFS_Efflux_Transporters"/>
</dbReference>
<feature type="transmembrane region" description="Helical" evidence="6">
    <location>
        <begin position="376"/>
        <end position="395"/>
    </location>
</feature>
<dbReference type="InterPro" id="IPR036259">
    <property type="entry name" value="MFS_trans_sf"/>
</dbReference>
<dbReference type="Gene3D" id="1.20.1250.20">
    <property type="entry name" value="MFS general substrate transporter like domains"/>
    <property type="match status" value="2"/>
</dbReference>
<keyword evidence="8" id="KW-0614">Plasmid</keyword>
<dbReference type="EMBL" id="CP123386">
    <property type="protein sequence ID" value="XCC96792.1"/>
    <property type="molecule type" value="Genomic_DNA"/>
</dbReference>
<keyword evidence="2" id="KW-1003">Cell membrane</keyword>
<accession>A0AAU8APS9</accession>
<feature type="transmembrane region" description="Helical" evidence="6">
    <location>
        <begin position="255"/>
        <end position="276"/>
    </location>
</feature>
<feature type="transmembrane region" description="Helical" evidence="6">
    <location>
        <begin position="341"/>
        <end position="364"/>
    </location>
</feature>
<evidence type="ECO:0000256" key="6">
    <source>
        <dbReference type="SAM" id="Phobius"/>
    </source>
</evidence>
<name>A0AAU8APS9_9RHOB</name>
<evidence type="ECO:0000256" key="3">
    <source>
        <dbReference type="ARBA" id="ARBA00022692"/>
    </source>
</evidence>
<dbReference type="Pfam" id="PF07690">
    <property type="entry name" value="MFS_1"/>
    <property type="match status" value="1"/>
</dbReference>
<feature type="transmembrane region" description="Helical" evidence="6">
    <location>
        <begin position="283"/>
        <end position="304"/>
    </location>
</feature>
<protein>
    <submittedName>
        <fullName evidence="8">MFS transporter</fullName>
    </submittedName>
</protein>
<keyword evidence="5 6" id="KW-0472">Membrane</keyword>
<dbReference type="PANTHER" id="PTHR43124">
    <property type="entry name" value="PURINE EFFLUX PUMP PBUE"/>
    <property type="match status" value="1"/>
</dbReference>
<dbReference type="SUPFAM" id="SSF103473">
    <property type="entry name" value="MFS general substrate transporter"/>
    <property type="match status" value="1"/>
</dbReference>
<feature type="transmembrane region" description="Helical" evidence="6">
    <location>
        <begin position="107"/>
        <end position="125"/>
    </location>
</feature>
<feature type="transmembrane region" description="Helical" evidence="6">
    <location>
        <begin position="137"/>
        <end position="157"/>
    </location>
</feature>
<feature type="domain" description="Major facilitator superfamily (MFS) profile" evidence="7">
    <location>
        <begin position="213"/>
        <end position="409"/>
    </location>
</feature>
<proteinExistence type="predicted"/>
<dbReference type="PROSITE" id="PS50850">
    <property type="entry name" value="MFS"/>
    <property type="match status" value="1"/>
</dbReference>
<dbReference type="GO" id="GO:0022857">
    <property type="term" value="F:transmembrane transporter activity"/>
    <property type="evidence" value="ECO:0007669"/>
    <property type="project" value="InterPro"/>
</dbReference>
<feature type="transmembrane region" description="Helical" evidence="6">
    <location>
        <begin position="169"/>
        <end position="188"/>
    </location>
</feature>
<evidence type="ECO:0000256" key="5">
    <source>
        <dbReference type="ARBA" id="ARBA00023136"/>
    </source>
</evidence>
<comment type="subcellular location">
    <subcellularLocation>
        <location evidence="1">Cell membrane</location>
        <topology evidence="1">Multi-pass membrane protein</topology>
    </subcellularLocation>
</comment>
<feature type="transmembrane region" description="Helical" evidence="6">
    <location>
        <begin position="214"/>
        <end position="235"/>
    </location>
</feature>
<evidence type="ECO:0000256" key="1">
    <source>
        <dbReference type="ARBA" id="ARBA00004651"/>
    </source>
</evidence>
<keyword evidence="3 6" id="KW-0812">Transmembrane</keyword>
<keyword evidence="4 6" id="KW-1133">Transmembrane helix</keyword>